<evidence type="ECO:0000313" key="3">
    <source>
        <dbReference type="Proteomes" id="UP001597469"/>
    </source>
</evidence>
<gene>
    <name evidence="2" type="ORF">ACFSUS_17050</name>
</gene>
<evidence type="ECO:0008006" key="4">
    <source>
        <dbReference type="Google" id="ProtNLM"/>
    </source>
</evidence>
<keyword evidence="1" id="KW-1133">Transmembrane helix</keyword>
<organism evidence="2 3">
    <name type="scientific">Spirosoma soli</name>
    <dbReference type="NCBI Taxonomy" id="1770529"/>
    <lineage>
        <taxon>Bacteria</taxon>
        <taxon>Pseudomonadati</taxon>
        <taxon>Bacteroidota</taxon>
        <taxon>Cytophagia</taxon>
        <taxon>Cytophagales</taxon>
        <taxon>Cytophagaceae</taxon>
        <taxon>Spirosoma</taxon>
    </lineage>
</organism>
<feature type="transmembrane region" description="Helical" evidence="1">
    <location>
        <begin position="6"/>
        <end position="28"/>
    </location>
</feature>
<feature type="transmembrane region" description="Helical" evidence="1">
    <location>
        <begin position="384"/>
        <end position="403"/>
    </location>
</feature>
<dbReference type="RefSeq" id="WP_381524655.1">
    <property type="nucleotide sequence ID" value="NZ_JBHULN010000010.1"/>
</dbReference>
<name>A0ABW5M5X9_9BACT</name>
<dbReference type="EMBL" id="JBHULN010000010">
    <property type="protein sequence ID" value="MFD2572350.1"/>
    <property type="molecule type" value="Genomic_DNA"/>
</dbReference>
<feature type="transmembrane region" description="Helical" evidence="1">
    <location>
        <begin position="331"/>
        <end position="347"/>
    </location>
</feature>
<feature type="transmembrane region" description="Helical" evidence="1">
    <location>
        <begin position="138"/>
        <end position="158"/>
    </location>
</feature>
<feature type="transmembrane region" description="Helical" evidence="1">
    <location>
        <begin position="301"/>
        <end position="319"/>
    </location>
</feature>
<protein>
    <recommendedName>
        <fullName evidence="4">Glycosyltransferase RgtA/B/C/D-like domain-containing protein</fullName>
    </recommendedName>
</protein>
<keyword evidence="1" id="KW-0812">Transmembrane</keyword>
<feature type="transmembrane region" description="Helical" evidence="1">
    <location>
        <begin position="209"/>
        <end position="226"/>
    </location>
</feature>
<comment type="caution">
    <text evidence="2">The sequence shown here is derived from an EMBL/GenBank/DDBJ whole genome shotgun (WGS) entry which is preliminary data.</text>
</comment>
<reference evidence="3" key="1">
    <citation type="journal article" date="2019" name="Int. J. Syst. Evol. Microbiol.">
        <title>The Global Catalogue of Microorganisms (GCM) 10K type strain sequencing project: providing services to taxonomists for standard genome sequencing and annotation.</title>
        <authorList>
            <consortium name="The Broad Institute Genomics Platform"/>
            <consortium name="The Broad Institute Genome Sequencing Center for Infectious Disease"/>
            <person name="Wu L."/>
            <person name="Ma J."/>
        </authorList>
    </citation>
    <scope>NUCLEOTIDE SEQUENCE [LARGE SCALE GENOMIC DNA]</scope>
    <source>
        <strain evidence="3">KCTC 42805</strain>
    </source>
</reference>
<keyword evidence="3" id="KW-1185">Reference proteome</keyword>
<proteinExistence type="predicted"/>
<evidence type="ECO:0000256" key="1">
    <source>
        <dbReference type="SAM" id="Phobius"/>
    </source>
</evidence>
<feature type="transmembrane region" description="Helical" evidence="1">
    <location>
        <begin position="107"/>
        <end position="126"/>
    </location>
</feature>
<keyword evidence="1" id="KW-0472">Membrane</keyword>
<dbReference type="Proteomes" id="UP001597469">
    <property type="component" value="Unassembled WGS sequence"/>
</dbReference>
<accession>A0ABW5M5X9</accession>
<feature type="transmembrane region" description="Helical" evidence="1">
    <location>
        <begin position="238"/>
        <end position="260"/>
    </location>
</feature>
<sequence length="568" mass="64209">MPRFDSYPVIYWLLVYGLCWGVLWLTSWVRVSRRVFLIAAIGLLFLLRLPSIVYNYEINPDESQMITQALTLRHDPVYFQSVDGTTGGPLDSYFLILPSLIGLPFDYITAHLTAFCLLAISLWLLYGTASLWFGEDSARLALLPLVFVLGLTQNGDFLHYNSELVPLLLLSSSCYLYATLTFQNRPQTWRIALIGCLLGMVPFGKLQAVPMVGVIGLFVALLVVMSRGLTVSAKVSRLAALIVGGVSFPLLFVGLCWINGVYDDFVTFYLIGNLRYGSDTNQLLSILRLPAFFRKGDSFDWFIKLAVFIGVVGAILAWRRSKRVGTDLWKQIGFAVTLLLATLFAITRTGSEYVHYLFFLAGPLLFISAYGWQHIRQNFSNNRWVPIGIMGLFLVLFGAQAAYKRLNAIPLNLYSSEQQEGWTIQQSAVSKEIAKYAQPGEKLAVWGWRCDYYVQAQMPQGVAENHTIRSGFGHPMQPIYQKRYVSDFMRSSPPVFIDAVGSHNLWMNDRKTQGHELIKPLGQYVATHYRYVGLVDDTRIYVRNDRAKAGLRYPEKPLSKDISLLTEN</sequence>
<feature type="transmembrane region" description="Helical" evidence="1">
    <location>
        <begin position="353"/>
        <end position="372"/>
    </location>
</feature>
<evidence type="ECO:0000313" key="2">
    <source>
        <dbReference type="EMBL" id="MFD2572350.1"/>
    </source>
</evidence>
<feature type="transmembrane region" description="Helical" evidence="1">
    <location>
        <begin position="35"/>
        <end position="56"/>
    </location>
</feature>